<organism evidence="1 2">
    <name type="scientific">Aureobasidium namibiae CBS 147.97</name>
    <dbReference type="NCBI Taxonomy" id="1043004"/>
    <lineage>
        <taxon>Eukaryota</taxon>
        <taxon>Fungi</taxon>
        <taxon>Dikarya</taxon>
        <taxon>Ascomycota</taxon>
        <taxon>Pezizomycotina</taxon>
        <taxon>Dothideomycetes</taxon>
        <taxon>Dothideomycetidae</taxon>
        <taxon>Dothideales</taxon>
        <taxon>Saccotheciaceae</taxon>
        <taxon>Aureobasidium</taxon>
    </lineage>
</organism>
<keyword evidence="2" id="KW-1185">Reference proteome</keyword>
<gene>
    <name evidence="1" type="ORF">M436DRAFT_36891</name>
</gene>
<proteinExistence type="predicted"/>
<name>A0A074X3B1_9PEZI</name>
<dbReference type="EMBL" id="KL584702">
    <property type="protein sequence ID" value="KEQ78234.1"/>
    <property type="molecule type" value="Genomic_DNA"/>
</dbReference>
<dbReference type="AlphaFoldDB" id="A0A074X3B1"/>
<dbReference type="Proteomes" id="UP000027730">
    <property type="component" value="Unassembled WGS sequence"/>
</dbReference>
<accession>A0A074X3B1</accession>
<protein>
    <submittedName>
        <fullName evidence="1">Uncharacterized protein</fullName>
    </submittedName>
</protein>
<evidence type="ECO:0000313" key="1">
    <source>
        <dbReference type="EMBL" id="KEQ78234.1"/>
    </source>
</evidence>
<dbReference type="HOGENOM" id="CLU_1408476_0_0_1"/>
<dbReference type="GeneID" id="25408719"/>
<dbReference type="RefSeq" id="XP_013431942.1">
    <property type="nucleotide sequence ID" value="XM_013576488.1"/>
</dbReference>
<reference evidence="1 2" key="1">
    <citation type="journal article" date="2014" name="BMC Genomics">
        <title>Genome sequencing of four Aureobasidium pullulans varieties: biotechnological potential, stress tolerance, and description of new species.</title>
        <authorList>
            <person name="Gostin Ar C."/>
            <person name="Ohm R.A."/>
            <person name="Kogej T."/>
            <person name="Sonjak S."/>
            <person name="Turk M."/>
            <person name="Zajc J."/>
            <person name="Zalar P."/>
            <person name="Grube M."/>
            <person name="Sun H."/>
            <person name="Han J."/>
            <person name="Sharma A."/>
            <person name="Chiniquy J."/>
            <person name="Ngan C.Y."/>
            <person name="Lipzen A."/>
            <person name="Barry K."/>
            <person name="Grigoriev I.V."/>
            <person name="Gunde-Cimerman N."/>
        </authorList>
    </citation>
    <scope>NUCLEOTIDE SEQUENCE [LARGE SCALE GENOMIC DNA]</scope>
    <source>
        <strain evidence="1 2">CBS 147.97</strain>
    </source>
</reference>
<dbReference type="OrthoDB" id="10490786at2759"/>
<evidence type="ECO:0000313" key="2">
    <source>
        <dbReference type="Proteomes" id="UP000027730"/>
    </source>
</evidence>
<sequence>MDSQYIIASPSALSKLASSISSSLIPFPIPTIELQLLAPLATPAELERSLASHSTFSCHAYNNNPVKKNAIKVLSTTPLFQSWRKVWSEFPLGAVETFIFDITLPPSNFEADESEIHWRNSVPEIGGLAVEENRVQQAVVELATVMRVRSKGEAKFGLKGVEEHGNGRAKKGSRRGNEFGGLENILQRLSTQETEID</sequence>